<feature type="compositionally biased region" description="Basic residues" evidence="1">
    <location>
        <begin position="177"/>
        <end position="186"/>
    </location>
</feature>
<keyword evidence="3" id="KW-1185">Reference proteome</keyword>
<protein>
    <recommendedName>
        <fullName evidence="4">Calcium-binding protein</fullName>
    </recommendedName>
</protein>
<dbReference type="InterPro" id="IPR011049">
    <property type="entry name" value="Serralysin-like_metalloprot_C"/>
</dbReference>
<dbReference type="EMBL" id="JBHUGY010000080">
    <property type="protein sequence ID" value="MFD2058811.1"/>
    <property type="molecule type" value="Genomic_DNA"/>
</dbReference>
<dbReference type="Proteomes" id="UP001597349">
    <property type="component" value="Unassembled WGS sequence"/>
</dbReference>
<feature type="region of interest" description="Disordered" evidence="1">
    <location>
        <begin position="177"/>
        <end position="196"/>
    </location>
</feature>
<gene>
    <name evidence="2" type="ORF">ACFSQT_38775</name>
</gene>
<name>A0ABW4WQK5_9HYPH</name>
<dbReference type="RefSeq" id="WP_379027246.1">
    <property type="nucleotide sequence ID" value="NZ_JBHUGY010000080.1"/>
</dbReference>
<proteinExistence type="predicted"/>
<reference evidence="3" key="1">
    <citation type="journal article" date="2019" name="Int. J. Syst. Evol. Microbiol.">
        <title>The Global Catalogue of Microorganisms (GCM) 10K type strain sequencing project: providing services to taxonomists for standard genome sequencing and annotation.</title>
        <authorList>
            <consortium name="The Broad Institute Genomics Platform"/>
            <consortium name="The Broad Institute Genome Sequencing Center for Infectious Disease"/>
            <person name="Wu L."/>
            <person name="Ma J."/>
        </authorList>
    </citation>
    <scope>NUCLEOTIDE SEQUENCE [LARGE SCALE GENOMIC DNA]</scope>
    <source>
        <strain evidence="3">CGMCC 1.16226</strain>
    </source>
</reference>
<dbReference type="SUPFAM" id="SSF51120">
    <property type="entry name" value="beta-Roll"/>
    <property type="match status" value="1"/>
</dbReference>
<evidence type="ECO:0000313" key="3">
    <source>
        <dbReference type="Proteomes" id="UP001597349"/>
    </source>
</evidence>
<sequence length="196" mass="20351">MGNIINFADAAGTTVSFSFSEDQLSFDGLFSAGKQTLMQLGSDVAVTCNGTTVTLAAVTIDELLDADFAFADGSVVRFDTSNQLTGSDQADYFYFRNSSSDAVTAGAADDTIVVGDHLEATDAIDGGGGNDTVTVSGSLSVALSPTTITEASGMSITSVATRCIGFRRFRIALTGRKRSHPVRSKRASVAPHISSQ</sequence>
<comment type="caution">
    <text evidence="2">The sequence shown here is derived from an EMBL/GenBank/DDBJ whole genome shotgun (WGS) entry which is preliminary data.</text>
</comment>
<evidence type="ECO:0000313" key="2">
    <source>
        <dbReference type="EMBL" id="MFD2058811.1"/>
    </source>
</evidence>
<dbReference type="Gene3D" id="2.160.20.160">
    <property type="match status" value="1"/>
</dbReference>
<evidence type="ECO:0000256" key="1">
    <source>
        <dbReference type="SAM" id="MobiDB-lite"/>
    </source>
</evidence>
<evidence type="ECO:0008006" key="4">
    <source>
        <dbReference type="Google" id="ProtNLM"/>
    </source>
</evidence>
<organism evidence="2 3">
    <name type="scientific">Mesorhizobium calcicola</name>
    <dbReference type="NCBI Taxonomy" id="1300310"/>
    <lineage>
        <taxon>Bacteria</taxon>
        <taxon>Pseudomonadati</taxon>
        <taxon>Pseudomonadota</taxon>
        <taxon>Alphaproteobacteria</taxon>
        <taxon>Hyphomicrobiales</taxon>
        <taxon>Phyllobacteriaceae</taxon>
        <taxon>Mesorhizobium</taxon>
    </lineage>
</organism>
<accession>A0ABW4WQK5</accession>